<sequence length="144" mass="16882">MVDFKIPTIASLKSIFPNAIINGCYYHLFQSFWMKIQEHNSIRSRYVDEPDFAFRLKMLVALTFVPTEYVSEAFEELLSTDFYREHFTIYSRRTNNSVEGCHNGFRAFIKQRHSNVFLNPLKDERFPSSEQGLNHPNTGANPCF</sequence>
<dbReference type="Proteomes" id="UP000031668">
    <property type="component" value="Unassembled WGS sequence"/>
</dbReference>
<evidence type="ECO:0000313" key="2">
    <source>
        <dbReference type="Proteomes" id="UP000031668"/>
    </source>
</evidence>
<evidence type="ECO:0000313" key="1">
    <source>
        <dbReference type="EMBL" id="KII71406.1"/>
    </source>
</evidence>
<dbReference type="AlphaFoldDB" id="A0A0C2MVK4"/>
<keyword evidence="2" id="KW-1185">Reference proteome</keyword>
<dbReference type="EMBL" id="JWZT01001777">
    <property type="protein sequence ID" value="KII71406.1"/>
    <property type="molecule type" value="Genomic_DNA"/>
</dbReference>
<evidence type="ECO:0008006" key="3">
    <source>
        <dbReference type="Google" id="ProtNLM"/>
    </source>
</evidence>
<protein>
    <recommendedName>
        <fullName evidence="3">MULE transposase domain-containing protein</fullName>
    </recommendedName>
</protein>
<dbReference type="OrthoDB" id="93990at2759"/>
<accession>A0A0C2MVK4</accession>
<gene>
    <name evidence="1" type="ORF">RF11_11512</name>
</gene>
<reference evidence="1 2" key="1">
    <citation type="journal article" date="2014" name="Genome Biol. Evol.">
        <title>The genome of the myxosporean Thelohanellus kitauei shows adaptations to nutrient acquisition within its fish host.</title>
        <authorList>
            <person name="Yang Y."/>
            <person name="Xiong J."/>
            <person name="Zhou Z."/>
            <person name="Huo F."/>
            <person name="Miao W."/>
            <person name="Ran C."/>
            <person name="Liu Y."/>
            <person name="Zhang J."/>
            <person name="Feng J."/>
            <person name="Wang M."/>
            <person name="Wang M."/>
            <person name="Wang L."/>
            <person name="Yao B."/>
        </authorList>
    </citation>
    <scope>NUCLEOTIDE SEQUENCE [LARGE SCALE GENOMIC DNA]</scope>
    <source>
        <strain evidence="1">Wuqing</strain>
    </source>
</reference>
<name>A0A0C2MVK4_THEKT</name>
<proteinExistence type="predicted"/>
<comment type="caution">
    <text evidence="1">The sequence shown here is derived from an EMBL/GenBank/DDBJ whole genome shotgun (WGS) entry which is preliminary data.</text>
</comment>
<organism evidence="1 2">
    <name type="scientific">Thelohanellus kitauei</name>
    <name type="common">Myxosporean</name>
    <dbReference type="NCBI Taxonomy" id="669202"/>
    <lineage>
        <taxon>Eukaryota</taxon>
        <taxon>Metazoa</taxon>
        <taxon>Cnidaria</taxon>
        <taxon>Myxozoa</taxon>
        <taxon>Myxosporea</taxon>
        <taxon>Bivalvulida</taxon>
        <taxon>Platysporina</taxon>
        <taxon>Myxobolidae</taxon>
        <taxon>Thelohanellus</taxon>
    </lineage>
</organism>